<proteinExistence type="predicted"/>
<dbReference type="Pfam" id="PF00664">
    <property type="entry name" value="ABC_membrane"/>
    <property type="match status" value="1"/>
</dbReference>
<dbReference type="AlphaFoldDB" id="A0AA35WM07"/>
<feature type="transmembrane region" description="Helical" evidence="9">
    <location>
        <begin position="74"/>
        <end position="93"/>
    </location>
</feature>
<evidence type="ECO:0000256" key="6">
    <source>
        <dbReference type="ARBA" id="ARBA00022840"/>
    </source>
</evidence>
<evidence type="ECO:0000256" key="5">
    <source>
        <dbReference type="ARBA" id="ARBA00022741"/>
    </source>
</evidence>
<keyword evidence="6" id="KW-0067">ATP-binding</keyword>
<comment type="caution">
    <text evidence="11">The sequence shown here is derived from an EMBL/GenBank/DDBJ whole genome shotgun (WGS) entry which is preliminary data.</text>
</comment>
<protein>
    <submittedName>
        <fullName evidence="11">Multidrug resistance-associated protein 1</fullName>
    </submittedName>
</protein>
<name>A0AA35WM07_GEOBA</name>
<evidence type="ECO:0000256" key="4">
    <source>
        <dbReference type="ARBA" id="ARBA00022737"/>
    </source>
</evidence>
<organism evidence="11 12">
    <name type="scientific">Geodia barretti</name>
    <name type="common">Barrett's horny sponge</name>
    <dbReference type="NCBI Taxonomy" id="519541"/>
    <lineage>
        <taxon>Eukaryota</taxon>
        <taxon>Metazoa</taxon>
        <taxon>Porifera</taxon>
        <taxon>Demospongiae</taxon>
        <taxon>Heteroscleromorpha</taxon>
        <taxon>Tetractinellida</taxon>
        <taxon>Astrophorina</taxon>
        <taxon>Geodiidae</taxon>
        <taxon>Geodia</taxon>
    </lineage>
</organism>
<feature type="domain" description="ABC transmembrane type-1" evidence="10">
    <location>
        <begin position="1"/>
        <end position="112"/>
    </location>
</feature>
<dbReference type="PANTHER" id="PTHR24223">
    <property type="entry name" value="ATP-BINDING CASSETTE SUB-FAMILY C"/>
    <property type="match status" value="1"/>
</dbReference>
<sequence>MRMRSAIVAAIYKKALCLNNKSRREKTVGEIVNLMSVDAQRFMDLMTYFHLIWSAPLQIVLALLFLYFTMGVSIFAGFALMILMIPFNAAIAAKSRKYQVKQMAHKDSRIKL</sequence>
<accession>A0AA35WM07</accession>
<reference evidence="11" key="1">
    <citation type="submission" date="2023-03" db="EMBL/GenBank/DDBJ databases">
        <authorList>
            <person name="Steffen K."/>
            <person name="Cardenas P."/>
        </authorList>
    </citation>
    <scope>NUCLEOTIDE SEQUENCE</scope>
</reference>
<keyword evidence="2" id="KW-0813">Transport</keyword>
<dbReference type="PANTHER" id="PTHR24223:SF443">
    <property type="entry name" value="MULTIDRUG-RESISTANCE LIKE PROTEIN 1, ISOFORM I"/>
    <property type="match status" value="1"/>
</dbReference>
<evidence type="ECO:0000256" key="7">
    <source>
        <dbReference type="ARBA" id="ARBA00022989"/>
    </source>
</evidence>
<dbReference type="GO" id="GO:0016020">
    <property type="term" value="C:membrane"/>
    <property type="evidence" value="ECO:0007669"/>
    <property type="project" value="InterPro"/>
</dbReference>
<keyword evidence="4" id="KW-0677">Repeat</keyword>
<evidence type="ECO:0000256" key="2">
    <source>
        <dbReference type="ARBA" id="ARBA00022448"/>
    </source>
</evidence>
<dbReference type="GO" id="GO:0005524">
    <property type="term" value="F:ATP binding"/>
    <property type="evidence" value="ECO:0007669"/>
    <property type="project" value="UniProtKB-KW"/>
</dbReference>
<evidence type="ECO:0000313" key="12">
    <source>
        <dbReference type="Proteomes" id="UP001174909"/>
    </source>
</evidence>
<gene>
    <name evidence="11" type="ORF">GBAR_LOCUS11398</name>
</gene>
<dbReference type="InterPro" id="IPR011527">
    <property type="entry name" value="ABC1_TM_dom"/>
</dbReference>
<dbReference type="SUPFAM" id="SSF90123">
    <property type="entry name" value="ABC transporter transmembrane region"/>
    <property type="match status" value="1"/>
</dbReference>
<dbReference type="GO" id="GO:0140359">
    <property type="term" value="F:ABC-type transporter activity"/>
    <property type="evidence" value="ECO:0007669"/>
    <property type="project" value="InterPro"/>
</dbReference>
<comment type="subcellular location">
    <subcellularLocation>
        <location evidence="1">Endomembrane system</location>
        <topology evidence="1">Multi-pass membrane protein</topology>
    </subcellularLocation>
</comment>
<evidence type="ECO:0000256" key="3">
    <source>
        <dbReference type="ARBA" id="ARBA00022692"/>
    </source>
</evidence>
<keyword evidence="7 9" id="KW-1133">Transmembrane helix</keyword>
<feature type="transmembrane region" description="Helical" evidence="9">
    <location>
        <begin position="45"/>
        <end position="68"/>
    </location>
</feature>
<dbReference type="InterPro" id="IPR036640">
    <property type="entry name" value="ABC1_TM_sf"/>
</dbReference>
<dbReference type="PROSITE" id="PS50929">
    <property type="entry name" value="ABC_TM1F"/>
    <property type="match status" value="1"/>
</dbReference>
<evidence type="ECO:0000256" key="1">
    <source>
        <dbReference type="ARBA" id="ARBA00004127"/>
    </source>
</evidence>
<keyword evidence="5" id="KW-0547">Nucleotide-binding</keyword>
<evidence type="ECO:0000256" key="9">
    <source>
        <dbReference type="SAM" id="Phobius"/>
    </source>
</evidence>
<evidence type="ECO:0000256" key="8">
    <source>
        <dbReference type="ARBA" id="ARBA00023136"/>
    </source>
</evidence>
<keyword evidence="8 9" id="KW-0472">Membrane</keyword>
<feature type="non-terminal residue" evidence="11">
    <location>
        <position position="1"/>
    </location>
</feature>
<keyword evidence="3 9" id="KW-0812">Transmembrane</keyword>
<evidence type="ECO:0000313" key="11">
    <source>
        <dbReference type="EMBL" id="CAI8018867.1"/>
    </source>
</evidence>
<dbReference type="EMBL" id="CASHTH010001713">
    <property type="protein sequence ID" value="CAI8018867.1"/>
    <property type="molecule type" value="Genomic_DNA"/>
</dbReference>
<keyword evidence="12" id="KW-1185">Reference proteome</keyword>
<evidence type="ECO:0000259" key="10">
    <source>
        <dbReference type="PROSITE" id="PS50929"/>
    </source>
</evidence>
<dbReference type="Proteomes" id="UP001174909">
    <property type="component" value="Unassembled WGS sequence"/>
</dbReference>
<dbReference type="InterPro" id="IPR050173">
    <property type="entry name" value="ABC_transporter_C-like"/>
</dbReference>
<dbReference type="Gene3D" id="1.20.1560.10">
    <property type="entry name" value="ABC transporter type 1, transmembrane domain"/>
    <property type="match status" value="1"/>
</dbReference>
<dbReference type="GO" id="GO:0012505">
    <property type="term" value="C:endomembrane system"/>
    <property type="evidence" value="ECO:0007669"/>
    <property type="project" value="UniProtKB-SubCell"/>
</dbReference>